<accession>A0A2N7VR19</accession>
<protein>
    <submittedName>
        <fullName evidence="4">Response regulator</fullName>
    </submittedName>
</protein>
<feature type="domain" description="Response regulatory" evidence="3">
    <location>
        <begin position="28"/>
        <end position="144"/>
    </location>
</feature>
<dbReference type="InterPro" id="IPR001789">
    <property type="entry name" value="Sig_transdc_resp-reg_receiver"/>
</dbReference>
<dbReference type="PANTHER" id="PTHR44591">
    <property type="entry name" value="STRESS RESPONSE REGULATOR PROTEIN 1"/>
    <property type="match status" value="1"/>
</dbReference>
<dbReference type="SMART" id="SM00448">
    <property type="entry name" value="REC"/>
    <property type="match status" value="1"/>
</dbReference>
<keyword evidence="1 2" id="KW-0597">Phosphoprotein</keyword>
<dbReference type="InterPro" id="IPR011006">
    <property type="entry name" value="CheY-like_superfamily"/>
</dbReference>
<sequence>MAVTKPDKASEDVVLWRTFRPAMANHRRVLVVDDYRDAAQALQLLLDADGFECRATSDPHEACAIAREWQPFAVMLDIAMPGMDGLELARRLRADEATAHMLLIACTGYASSEDRARAREAGFDAHCAKPLTPELILRVLEFASEGASHVLDPIDRSCDGEPCGGR</sequence>
<dbReference type="Pfam" id="PF00072">
    <property type="entry name" value="Response_reg"/>
    <property type="match status" value="1"/>
</dbReference>
<gene>
    <name evidence="4" type="ORF">C0Z19_21415</name>
</gene>
<name>A0A2N7VR19_9BURK</name>
<dbReference type="PANTHER" id="PTHR44591:SF3">
    <property type="entry name" value="RESPONSE REGULATORY DOMAIN-CONTAINING PROTEIN"/>
    <property type="match status" value="1"/>
</dbReference>
<evidence type="ECO:0000313" key="5">
    <source>
        <dbReference type="Proteomes" id="UP000235347"/>
    </source>
</evidence>
<reference evidence="4 5" key="1">
    <citation type="submission" date="2018-01" db="EMBL/GenBank/DDBJ databases">
        <title>Whole genome analyses suggest that Burkholderia sensu lato contains two further novel genera in the rhizoxinica-symbiotica group Mycetohabitans gen. nov., and Trinickia gen. nov.: implications for the evolution of diazotrophy and nodulation in the Burkholderiaceae.</title>
        <authorList>
            <person name="Estrada-de los Santos P."/>
            <person name="Palmer M."/>
            <person name="Chavez-Ramirez B."/>
            <person name="Beukes C."/>
            <person name="Steenkamp E.T."/>
            <person name="Hirsch A.M."/>
            <person name="Manyaka P."/>
            <person name="Maluk M."/>
            <person name="Lafos M."/>
            <person name="Crook M."/>
            <person name="Gross E."/>
            <person name="Simon M.F."/>
            <person name="Bueno dos Reis Junior F."/>
            <person name="Poole P.S."/>
            <person name="Venter S.N."/>
            <person name="James E.K."/>
        </authorList>
    </citation>
    <scope>NUCLEOTIDE SEQUENCE [LARGE SCALE GENOMIC DNA]</scope>
    <source>
        <strain evidence="4 5">GP25-8</strain>
    </source>
</reference>
<evidence type="ECO:0000313" key="4">
    <source>
        <dbReference type="EMBL" id="PMS19591.1"/>
    </source>
</evidence>
<dbReference type="GO" id="GO:0000160">
    <property type="term" value="P:phosphorelay signal transduction system"/>
    <property type="evidence" value="ECO:0007669"/>
    <property type="project" value="InterPro"/>
</dbReference>
<evidence type="ECO:0000256" key="2">
    <source>
        <dbReference type="PROSITE-ProRule" id="PRU00169"/>
    </source>
</evidence>
<proteinExistence type="predicted"/>
<evidence type="ECO:0000256" key="1">
    <source>
        <dbReference type="ARBA" id="ARBA00022553"/>
    </source>
</evidence>
<keyword evidence="5" id="KW-1185">Reference proteome</keyword>
<evidence type="ECO:0000259" key="3">
    <source>
        <dbReference type="PROSITE" id="PS50110"/>
    </source>
</evidence>
<dbReference type="SUPFAM" id="SSF52172">
    <property type="entry name" value="CheY-like"/>
    <property type="match status" value="1"/>
</dbReference>
<dbReference type="Gene3D" id="3.40.50.2300">
    <property type="match status" value="1"/>
</dbReference>
<dbReference type="Proteomes" id="UP000235347">
    <property type="component" value="Unassembled WGS sequence"/>
</dbReference>
<comment type="caution">
    <text evidence="4">The sequence shown here is derived from an EMBL/GenBank/DDBJ whole genome shotgun (WGS) entry which is preliminary data.</text>
</comment>
<dbReference type="PROSITE" id="PS50110">
    <property type="entry name" value="RESPONSE_REGULATORY"/>
    <property type="match status" value="1"/>
</dbReference>
<organism evidence="4 5">
    <name type="scientific">Trinickia soli</name>
    <dbReference type="NCBI Taxonomy" id="380675"/>
    <lineage>
        <taxon>Bacteria</taxon>
        <taxon>Pseudomonadati</taxon>
        <taxon>Pseudomonadota</taxon>
        <taxon>Betaproteobacteria</taxon>
        <taxon>Burkholderiales</taxon>
        <taxon>Burkholderiaceae</taxon>
        <taxon>Trinickia</taxon>
    </lineage>
</organism>
<dbReference type="AlphaFoldDB" id="A0A2N7VR19"/>
<feature type="modified residue" description="4-aspartylphosphate" evidence="2">
    <location>
        <position position="77"/>
    </location>
</feature>
<dbReference type="EMBL" id="PNYB01000021">
    <property type="protein sequence ID" value="PMS19591.1"/>
    <property type="molecule type" value="Genomic_DNA"/>
</dbReference>
<dbReference type="InterPro" id="IPR050595">
    <property type="entry name" value="Bact_response_regulator"/>
</dbReference>